<evidence type="ECO:0000313" key="2">
    <source>
        <dbReference type="EMBL" id="TDK39258.1"/>
    </source>
</evidence>
<feature type="domain" description="HTH cro/C1-type" evidence="1">
    <location>
        <begin position="101"/>
        <end position="155"/>
    </location>
</feature>
<dbReference type="OrthoDB" id="8371471at2"/>
<dbReference type="PROSITE" id="PS50943">
    <property type="entry name" value="HTH_CROC1"/>
    <property type="match status" value="2"/>
</dbReference>
<dbReference type="GO" id="GO:0003677">
    <property type="term" value="F:DNA binding"/>
    <property type="evidence" value="ECO:0007669"/>
    <property type="project" value="InterPro"/>
</dbReference>
<name>A0A4R5UNB3_9HYPH</name>
<organism evidence="2 3">
    <name type="scientific">Rhizobium deserti</name>
    <dbReference type="NCBI Taxonomy" id="2547961"/>
    <lineage>
        <taxon>Bacteria</taxon>
        <taxon>Pseudomonadati</taxon>
        <taxon>Pseudomonadota</taxon>
        <taxon>Alphaproteobacteria</taxon>
        <taxon>Hyphomicrobiales</taxon>
        <taxon>Rhizobiaceae</taxon>
        <taxon>Rhizobium/Agrobacterium group</taxon>
        <taxon>Rhizobium</taxon>
    </lineage>
</organism>
<dbReference type="Gene3D" id="1.10.260.40">
    <property type="entry name" value="lambda repressor-like DNA-binding domains"/>
    <property type="match status" value="2"/>
</dbReference>
<keyword evidence="3" id="KW-1185">Reference proteome</keyword>
<comment type="caution">
    <text evidence="2">The sequence shown here is derived from an EMBL/GenBank/DDBJ whole genome shotgun (WGS) entry which is preliminary data.</text>
</comment>
<accession>A0A4R5UNB3</accession>
<dbReference type="InterPro" id="IPR001387">
    <property type="entry name" value="Cro/C1-type_HTH"/>
</dbReference>
<sequence>MDSLYRLLRAARDVLDLSQTDVAEAARVSTRTINRIETGAGLVSFSHVGQIRIFLESRGVVFLDPTDEEDWTLMLPQWLAPAPDKNLERGKLYHPLPGPLFRAARVALGFTQRELGLRARLAHTTVRRLEKSDVEASPELAYVLQRHLEKEGVKFFRPVADAGWRMRLTPAG</sequence>
<dbReference type="SMART" id="SM00530">
    <property type="entry name" value="HTH_XRE"/>
    <property type="match status" value="2"/>
</dbReference>
<gene>
    <name evidence="2" type="ORF">E2F50_03805</name>
</gene>
<dbReference type="Proteomes" id="UP000295238">
    <property type="component" value="Unassembled WGS sequence"/>
</dbReference>
<dbReference type="InterPro" id="IPR010982">
    <property type="entry name" value="Lambda_DNA-bd_dom_sf"/>
</dbReference>
<proteinExistence type="predicted"/>
<dbReference type="AlphaFoldDB" id="A0A4R5UNB3"/>
<reference evidence="2 3" key="1">
    <citation type="submission" date="2019-03" db="EMBL/GenBank/DDBJ databases">
        <title>Rhizobium sp. nov., an bacterium isolated from biocrust in Mu Us Desert.</title>
        <authorList>
            <person name="Lixiong L."/>
        </authorList>
    </citation>
    <scope>NUCLEOTIDE SEQUENCE [LARGE SCALE GENOMIC DNA]</scope>
    <source>
        <strain evidence="2 3">SPY-1</strain>
    </source>
</reference>
<protein>
    <submittedName>
        <fullName evidence="2">XRE family transcriptional regulator</fullName>
    </submittedName>
</protein>
<dbReference type="CDD" id="cd00093">
    <property type="entry name" value="HTH_XRE"/>
    <property type="match status" value="2"/>
</dbReference>
<dbReference type="Pfam" id="PF01381">
    <property type="entry name" value="HTH_3"/>
    <property type="match status" value="1"/>
</dbReference>
<evidence type="ECO:0000259" key="1">
    <source>
        <dbReference type="PROSITE" id="PS50943"/>
    </source>
</evidence>
<dbReference type="EMBL" id="SMTL01000001">
    <property type="protein sequence ID" value="TDK39258.1"/>
    <property type="molecule type" value="Genomic_DNA"/>
</dbReference>
<feature type="domain" description="HTH cro/C1-type" evidence="1">
    <location>
        <begin position="8"/>
        <end position="62"/>
    </location>
</feature>
<evidence type="ECO:0000313" key="3">
    <source>
        <dbReference type="Proteomes" id="UP000295238"/>
    </source>
</evidence>
<dbReference type="RefSeq" id="WP_133314707.1">
    <property type="nucleotide sequence ID" value="NZ_SMTL01000001.1"/>
</dbReference>
<dbReference type="Pfam" id="PF13560">
    <property type="entry name" value="HTH_31"/>
    <property type="match status" value="1"/>
</dbReference>
<dbReference type="SUPFAM" id="SSF47413">
    <property type="entry name" value="lambda repressor-like DNA-binding domains"/>
    <property type="match status" value="2"/>
</dbReference>